<protein>
    <submittedName>
        <fullName evidence="1">Uncharacterized protein</fullName>
    </submittedName>
</protein>
<sequence length="119" mass="13250">MASCFSELSVPVVEFAAWTVTDYYLVQNPEGFSWHVSSATDLANLPERSLWQSPAASGGFGACLYRHFSPFGQFLEAYLRAVAVCTKRWPSRVVLKPAVRFGLRSDGYINKAYMLGLAF</sequence>
<gene>
    <name evidence="1" type="ORF">EmuJ_001045400</name>
</gene>
<name>A0A068YKE6_ECHMU</name>
<reference evidence="1" key="1">
    <citation type="journal article" date="2013" name="Nature">
        <title>The genomes of four tapeworm species reveal adaptations to parasitism.</title>
        <authorList>
            <person name="Tsai I.J."/>
            <person name="Zarowiecki M."/>
            <person name="Holroyd N."/>
            <person name="Garciarrubio A."/>
            <person name="Sanchez-Flores A."/>
            <person name="Brooks K.L."/>
            <person name="Tracey A."/>
            <person name="Bobes R.J."/>
            <person name="Fragoso G."/>
            <person name="Sciutto E."/>
            <person name="Aslett M."/>
            <person name="Beasley H."/>
            <person name="Bennett H.M."/>
            <person name="Cai J."/>
            <person name="Camicia F."/>
            <person name="Clark R."/>
            <person name="Cucher M."/>
            <person name="De Silva N."/>
            <person name="Day T.A."/>
            <person name="Deplazes P."/>
            <person name="Estrada K."/>
            <person name="Fernandez C."/>
            <person name="Holland P.W."/>
            <person name="Hou J."/>
            <person name="Hu S."/>
            <person name="Huckvale T."/>
            <person name="Hung S.S."/>
            <person name="Kamenetzky L."/>
            <person name="Keane J.A."/>
            <person name="Kiss F."/>
            <person name="Koziol U."/>
            <person name="Lambert O."/>
            <person name="Liu K."/>
            <person name="Luo X."/>
            <person name="Luo Y."/>
            <person name="Macchiaroli N."/>
            <person name="Nichol S."/>
            <person name="Paps J."/>
            <person name="Parkinson J."/>
            <person name="Pouchkina-Stantcheva N."/>
            <person name="Riddiford N."/>
            <person name="Rosenzvit M."/>
            <person name="Salinas G."/>
            <person name="Wasmuth J.D."/>
            <person name="Zamanian M."/>
            <person name="Zheng Y."/>
            <person name="Cai X."/>
            <person name="Soberon X."/>
            <person name="Olson P.D."/>
            <person name="Laclette J.P."/>
            <person name="Brehm K."/>
            <person name="Berriman M."/>
            <person name="Garciarrubio A."/>
            <person name="Bobes R.J."/>
            <person name="Fragoso G."/>
            <person name="Sanchez-Flores A."/>
            <person name="Estrada K."/>
            <person name="Cevallos M.A."/>
            <person name="Morett E."/>
            <person name="Gonzalez V."/>
            <person name="Portillo T."/>
            <person name="Ochoa-Leyva A."/>
            <person name="Jose M.V."/>
            <person name="Sciutto E."/>
            <person name="Landa A."/>
            <person name="Jimenez L."/>
            <person name="Valdes V."/>
            <person name="Carrero J.C."/>
            <person name="Larralde C."/>
            <person name="Morales-Montor J."/>
            <person name="Limon-Lason J."/>
            <person name="Soberon X."/>
            <person name="Laclette J.P."/>
        </authorList>
    </citation>
    <scope>NUCLEOTIDE SEQUENCE [LARGE SCALE GENOMIC DNA]</scope>
</reference>
<organism evidence="1 2">
    <name type="scientific">Echinococcus multilocularis</name>
    <name type="common">Fox tapeworm</name>
    <dbReference type="NCBI Taxonomy" id="6211"/>
    <lineage>
        <taxon>Eukaryota</taxon>
        <taxon>Metazoa</taxon>
        <taxon>Spiralia</taxon>
        <taxon>Lophotrochozoa</taxon>
        <taxon>Platyhelminthes</taxon>
        <taxon>Cestoda</taxon>
        <taxon>Eucestoda</taxon>
        <taxon>Cyclophyllidea</taxon>
        <taxon>Taeniidae</taxon>
        <taxon>Echinococcus</taxon>
    </lineage>
</organism>
<proteinExistence type="predicted"/>
<keyword evidence="2" id="KW-1185">Reference proteome</keyword>
<evidence type="ECO:0000313" key="2">
    <source>
        <dbReference type="Proteomes" id="UP000017246"/>
    </source>
</evidence>
<dbReference type="Proteomes" id="UP000017246">
    <property type="component" value="Unassembled WGS sequence"/>
</dbReference>
<dbReference type="AlphaFoldDB" id="A0A068YKE6"/>
<evidence type="ECO:0000313" key="1">
    <source>
        <dbReference type="EMBL" id="CDS42739.1"/>
    </source>
</evidence>
<reference evidence="1" key="2">
    <citation type="submission" date="2015-11" db="EMBL/GenBank/DDBJ databases">
        <authorList>
            <person name="Zhang Y."/>
            <person name="Guo Z."/>
        </authorList>
    </citation>
    <scope>NUCLEOTIDE SEQUENCE</scope>
</reference>
<accession>A0A068YKE6</accession>
<dbReference type="EMBL" id="LN902842">
    <property type="protein sequence ID" value="CDS42739.1"/>
    <property type="molecule type" value="Genomic_DNA"/>
</dbReference>